<dbReference type="AlphaFoldDB" id="A0A9X3TN73"/>
<name>A0A9X3TN73_9BACL</name>
<dbReference type="InterPro" id="IPR004995">
    <property type="entry name" value="Spore_Ger"/>
</dbReference>
<dbReference type="Pfam" id="PF03323">
    <property type="entry name" value="GerA"/>
    <property type="match status" value="1"/>
</dbReference>
<comment type="similarity">
    <text evidence="1">Belongs to the GerABKA family.</text>
</comment>
<dbReference type="RefSeq" id="WP_271139516.1">
    <property type="nucleotide sequence ID" value="NZ_JAPYYP010000003.1"/>
</dbReference>
<proteinExistence type="inferred from homology"/>
<dbReference type="InterPro" id="IPR050768">
    <property type="entry name" value="UPF0353/GerABKA_families"/>
</dbReference>
<feature type="transmembrane region" description="Helical" evidence="3">
    <location>
        <begin position="450"/>
        <end position="471"/>
    </location>
</feature>
<evidence type="ECO:0000313" key="5">
    <source>
        <dbReference type="Proteomes" id="UP001151071"/>
    </source>
</evidence>
<accession>A0A9X3TN73</accession>
<keyword evidence="3" id="KW-1133">Transmembrane helix</keyword>
<dbReference type="GO" id="GO:0016020">
    <property type="term" value="C:membrane"/>
    <property type="evidence" value="ECO:0007669"/>
    <property type="project" value="InterPro"/>
</dbReference>
<dbReference type="Proteomes" id="UP001151071">
    <property type="component" value="Unassembled WGS sequence"/>
</dbReference>
<feature type="transmembrane region" description="Helical" evidence="3">
    <location>
        <begin position="367"/>
        <end position="385"/>
    </location>
</feature>
<evidence type="ECO:0000256" key="3">
    <source>
        <dbReference type="SAM" id="Phobius"/>
    </source>
</evidence>
<evidence type="ECO:0000256" key="1">
    <source>
        <dbReference type="ARBA" id="ARBA00005278"/>
    </source>
</evidence>
<evidence type="ECO:0000256" key="2">
    <source>
        <dbReference type="ARBA" id="ARBA00023136"/>
    </source>
</evidence>
<dbReference type="PANTHER" id="PTHR22550:SF5">
    <property type="entry name" value="LEUCINE ZIPPER PROTEIN 4"/>
    <property type="match status" value="1"/>
</dbReference>
<dbReference type="PANTHER" id="PTHR22550">
    <property type="entry name" value="SPORE GERMINATION PROTEIN"/>
    <property type="match status" value="1"/>
</dbReference>
<reference evidence="4" key="1">
    <citation type="submission" date="2022-12" db="EMBL/GenBank/DDBJ databases">
        <title>Draft genome sequence of the thermophilic strain Brevibacillus thermoruber HT42, isolated from Los Humeros, Puebla, Mexico, with biotechnological potential.</title>
        <authorList>
            <person name="Lara Sanchez J."/>
            <person name="Solis Palacios R."/>
            <person name="Bustos Baena A.S."/>
            <person name="Ruz Baez A.E."/>
            <person name="Espinosa Luna G."/>
            <person name="Oliart Ros R.M."/>
        </authorList>
    </citation>
    <scope>NUCLEOTIDE SEQUENCE</scope>
    <source>
        <strain evidence="4">HT42</strain>
    </source>
</reference>
<gene>
    <name evidence="4" type="ORF">O3V59_03630</name>
</gene>
<comment type="caution">
    <text evidence="4">The sequence shown here is derived from an EMBL/GenBank/DDBJ whole genome shotgun (WGS) entry which is preliminary data.</text>
</comment>
<keyword evidence="2 3" id="KW-0472">Membrane</keyword>
<keyword evidence="3" id="KW-0812">Transmembrane</keyword>
<dbReference type="PIRSF" id="PIRSF005690">
    <property type="entry name" value="GerBA"/>
    <property type="match status" value="1"/>
</dbReference>
<dbReference type="GO" id="GO:0009847">
    <property type="term" value="P:spore germination"/>
    <property type="evidence" value="ECO:0007669"/>
    <property type="project" value="InterPro"/>
</dbReference>
<dbReference type="EMBL" id="JAPYYP010000003">
    <property type="protein sequence ID" value="MDA5107440.1"/>
    <property type="molecule type" value="Genomic_DNA"/>
</dbReference>
<protein>
    <submittedName>
        <fullName evidence="4">Spore germination protein</fullName>
    </submittedName>
</protein>
<keyword evidence="5" id="KW-1185">Reference proteome</keyword>
<organism evidence="4 5">
    <name type="scientific">Brevibacillus thermoruber</name>
    <dbReference type="NCBI Taxonomy" id="33942"/>
    <lineage>
        <taxon>Bacteria</taxon>
        <taxon>Bacillati</taxon>
        <taxon>Bacillota</taxon>
        <taxon>Bacilli</taxon>
        <taxon>Bacillales</taxon>
        <taxon>Paenibacillaceae</taxon>
        <taxon>Brevibacillus</taxon>
    </lineage>
</organism>
<feature type="transmembrane region" description="Helical" evidence="3">
    <location>
        <begin position="421"/>
        <end position="443"/>
    </location>
</feature>
<evidence type="ECO:0000313" key="4">
    <source>
        <dbReference type="EMBL" id="MDA5107440.1"/>
    </source>
</evidence>
<feature type="transmembrane region" description="Helical" evidence="3">
    <location>
        <begin position="325"/>
        <end position="347"/>
    </location>
</feature>
<sequence>MQFNLFWRKSVDKSKRFLLREKQAVNLIGKTPLHASLVKNAEELTERLGGSSDFAACHLTCLDRNVSLFFLRSLADPDRLNRQVIVSLQQRAGLFPTAQASPVTGDKEERSLLPFIQEGIVSASDTQRVEDWQTAIEQILYGKALLLVDGETAGLAVGVKKENGRSIEPPETEQSVIGPKESFVETLNTNIGLVRQRLRDPYLRVESVVVGRRTKQETAVLYLADVANPRIVEEVRRRLSCIETDSLIGQMQLQEYLEDNSFSLFPQLRPTERPDVTCSYLIEGNVAVMVEGASHALLLPITFFQLLETVDDYYTSWQYATLIRFVRMIALFFSITTPGLYLSLVAYNPELIPTRLLISMDAARVKVAFPFLVEIFIMELMIEILREAGVKLPKPVGQAVSIIGGLVIGEAAVNANLVSPVTVVIVALTAISSFTAPVYYLGITYRILRFFLLLCSSLLGTYGFILGLFLIHAHVARLVSFGVPYLAPLSPLRLRDWTDMLVRIPVKKLQTRPAFLKTRKPKKAGDSPMMHRDRRNK</sequence>